<keyword evidence="1" id="KW-0175">Coiled coil</keyword>
<proteinExistence type="predicted"/>
<dbReference type="Proteomes" id="UP000249066">
    <property type="component" value="Unassembled WGS sequence"/>
</dbReference>
<dbReference type="EMBL" id="QFNN01000090">
    <property type="protein sequence ID" value="PZO88455.1"/>
    <property type="molecule type" value="Genomic_DNA"/>
</dbReference>
<protein>
    <recommendedName>
        <fullName evidence="4">Phage shock protein B</fullName>
    </recommendedName>
</protein>
<evidence type="ECO:0000256" key="1">
    <source>
        <dbReference type="SAM" id="Coils"/>
    </source>
</evidence>
<comment type="caution">
    <text evidence="2">The sequence shown here is derived from an EMBL/GenBank/DDBJ whole genome shotgun (WGS) entry which is preliminary data.</text>
</comment>
<feature type="coiled-coil region" evidence="1">
    <location>
        <begin position="47"/>
        <end position="85"/>
    </location>
</feature>
<sequence length="86" mass="9761">MNPFEMVVAIVAITAIASVIRAKYGVVRVGRGRNAREEIVGRDDPEKERLREELKALKERVAVLERLATDDSSSLEREIERLRDKA</sequence>
<name>A0A2W5BZG7_9SPHN</name>
<evidence type="ECO:0008006" key="4">
    <source>
        <dbReference type="Google" id="ProtNLM"/>
    </source>
</evidence>
<accession>A0A2W5BZG7</accession>
<dbReference type="AlphaFoldDB" id="A0A2W5BZG7"/>
<evidence type="ECO:0000313" key="3">
    <source>
        <dbReference type="Proteomes" id="UP000249066"/>
    </source>
</evidence>
<evidence type="ECO:0000313" key="2">
    <source>
        <dbReference type="EMBL" id="PZO88455.1"/>
    </source>
</evidence>
<gene>
    <name evidence="2" type="ORF">DI623_12615</name>
</gene>
<organism evidence="2 3">
    <name type="scientific">Sphingomonas sanxanigenens</name>
    <dbReference type="NCBI Taxonomy" id="397260"/>
    <lineage>
        <taxon>Bacteria</taxon>
        <taxon>Pseudomonadati</taxon>
        <taxon>Pseudomonadota</taxon>
        <taxon>Alphaproteobacteria</taxon>
        <taxon>Sphingomonadales</taxon>
        <taxon>Sphingomonadaceae</taxon>
        <taxon>Sphingomonas</taxon>
    </lineage>
</organism>
<reference evidence="2 3" key="1">
    <citation type="submission" date="2017-08" db="EMBL/GenBank/DDBJ databases">
        <title>Infants hospitalized years apart are colonized by the same room-sourced microbial strains.</title>
        <authorList>
            <person name="Brooks B."/>
            <person name="Olm M.R."/>
            <person name="Firek B.A."/>
            <person name="Baker R."/>
            <person name="Thomas B.C."/>
            <person name="Morowitz M.J."/>
            <person name="Banfield J.F."/>
        </authorList>
    </citation>
    <scope>NUCLEOTIDE SEQUENCE [LARGE SCALE GENOMIC DNA]</scope>
    <source>
        <strain evidence="2">S2_018_000_R2_101</strain>
    </source>
</reference>